<evidence type="ECO:0000259" key="3">
    <source>
        <dbReference type="PROSITE" id="PS00745"/>
    </source>
</evidence>
<keyword evidence="2" id="KW-0488">Methylation</keyword>
<dbReference type="Gene3D" id="3.30.70.1660">
    <property type="match status" value="1"/>
</dbReference>
<dbReference type="Gene3D" id="3.30.160.20">
    <property type="match status" value="1"/>
</dbReference>
<dbReference type="AlphaFoldDB" id="A0A1F6NIE0"/>
<name>A0A1F6NIE0_9BACT</name>
<organism evidence="4 5">
    <name type="scientific">Candidatus Magasanikbacteria bacterium RIFOXYA2_FULL_44_8</name>
    <dbReference type="NCBI Taxonomy" id="1798696"/>
    <lineage>
        <taxon>Bacteria</taxon>
        <taxon>Candidatus Magasanikiibacteriota</taxon>
    </lineage>
</organism>
<reference evidence="4 5" key="1">
    <citation type="journal article" date="2016" name="Nat. Commun.">
        <title>Thousands of microbial genomes shed light on interconnected biogeochemical processes in an aquifer system.</title>
        <authorList>
            <person name="Anantharaman K."/>
            <person name="Brown C.T."/>
            <person name="Hug L.A."/>
            <person name="Sharon I."/>
            <person name="Castelle C.J."/>
            <person name="Probst A.J."/>
            <person name="Thomas B.C."/>
            <person name="Singh A."/>
            <person name="Wilkins M.J."/>
            <person name="Karaoz U."/>
            <person name="Brodie E.L."/>
            <person name="Williams K.H."/>
            <person name="Hubbard S.S."/>
            <person name="Banfield J.F."/>
        </authorList>
    </citation>
    <scope>NUCLEOTIDE SEQUENCE [LARGE SCALE GENOMIC DNA]</scope>
</reference>
<dbReference type="Pfam" id="PF00472">
    <property type="entry name" value="RF-1"/>
    <property type="match status" value="1"/>
</dbReference>
<evidence type="ECO:0000256" key="1">
    <source>
        <dbReference type="ARBA" id="ARBA00010835"/>
    </source>
</evidence>
<dbReference type="GO" id="GO:0003747">
    <property type="term" value="F:translation release factor activity"/>
    <property type="evidence" value="ECO:0007669"/>
    <property type="project" value="InterPro"/>
</dbReference>
<dbReference type="GO" id="GO:0005737">
    <property type="term" value="C:cytoplasm"/>
    <property type="evidence" value="ECO:0007669"/>
    <property type="project" value="UniProtKB-ARBA"/>
</dbReference>
<dbReference type="Proteomes" id="UP000177803">
    <property type="component" value="Unassembled WGS sequence"/>
</dbReference>
<dbReference type="SMART" id="SM00937">
    <property type="entry name" value="PCRF"/>
    <property type="match status" value="1"/>
</dbReference>
<sequence length="295" mass="34193">MAEKILELEKEMARPDFWQDKEKAREILREYQELKEKSKTGGESGRYDKGNAVLTIYSGAGGDDAEDWTRMLFEMYQKFCQKRGWELKILHEHRNDFAGVKNISFEIKGKALPRDKAGVYGILKGENGVHRLVRVSPFSPKKLRHTSFAMVEVLPEFDKNIEKEIEIKPEDLKIDFFRSSGAGGQNVNKRETAVRITHLPSGLTATCQSERQQERNKEKALRILYGRLYQQKLNQMVEEKKEIRGEVKKSMAEWGRQIRSYVLHPYKLVKDHRTGVETSDVEGVLEGELDEFIKN</sequence>
<proteinExistence type="inferred from homology"/>
<evidence type="ECO:0000313" key="4">
    <source>
        <dbReference type="EMBL" id="OGH83816.1"/>
    </source>
</evidence>
<protein>
    <recommendedName>
        <fullName evidence="3">Prokaryotic-type class I peptide chain release factors domain-containing protein</fullName>
    </recommendedName>
</protein>
<gene>
    <name evidence="4" type="ORF">A2261_03685</name>
</gene>
<dbReference type="Pfam" id="PF03462">
    <property type="entry name" value="PCRF"/>
    <property type="match status" value="1"/>
</dbReference>
<dbReference type="InterPro" id="IPR005139">
    <property type="entry name" value="PCRF"/>
</dbReference>
<feature type="domain" description="Prokaryotic-type class I peptide chain release factors" evidence="3">
    <location>
        <begin position="178"/>
        <end position="194"/>
    </location>
</feature>
<dbReference type="PANTHER" id="PTHR43116:SF3">
    <property type="entry name" value="CLASS I PEPTIDE CHAIN RELEASE FACTOR"/>
    <property type="match status" value="1"/>
</dbReference>
<dbReference type="Gene3D" id="1.20.58.410">
    <property type="entry name" value="Release factor"/>
    <property type="match status" value="1"/>
</dbReference>
<dbReference type="InterPro" id="IPR000352">
    <property type="entry name" value="Pep_chain_release_fac_I"/>
</dbReference>
<accession>A0A1F6NIE0</accession>
<evidence type="ECO:0000256" key="2">
    <source>
        <dbReference type="ARBA" id="ARBA00022481"/>
    </source>
</evidence>
<dbReference type="PROSITE" id="PS00745">
    <property type="entry name" value="RF_PROK_I"/>
    <property type="match status" value="1"/>
</dbReference>
<comment type="similarity">
    <text evidence="1">Belongs to the prokaryotic/mitochondrial release factor family.</text>
</comment>
<comment type="caution">
    <text evidence="4">The sequence shown here is derived from an EMBL/GenBank/DDBJ whole genome shotgun (WGS) entry which is preliminary data.</text>
</comment>
<dbReference type="InterPro" id="IPR045853">
    <property type="entry name" value="Pep_chain_release_fac_I_sf"/>
</dbReference>
<dbReference type="SUPFAM" id="SSF75620">
    <property type="entry name" value="Release factor"/>
    <property type="match status" value="1"/>
</dbReference>
<evidence type="ECO:0000313" key="5">
    <source>
        <dbReference type="Proteomes" id="UP000177803"/>
    </source>
</evidence>
<dbReference type="EMBL" id="MFQR01000061">
    <property type="protein sequence ID" value="OGH83816.1"/>
    <property type="molecule type" value="Genomic_DNA"/>
</dbReference>
<dbReference type="PANTHER" id="PTHR43116">
    <property type="entry name" value="PEPTIDE CHAIN RELEASE FACTOR 2"/>
    <property type="match status" value="1"/>
</dbReference>